<dbReference type="OrthoDB" id="1350766at2759"/>
<dbReference type="CDD" id="cd00862">
    <property type="entry name" value="ProRS_anticodon_zinc"/>
    <property type="match status" value="1"/>
</dbReference>
<keyword evidence="10" id="KW-0694">RNA-binding</keyword>
<dbReference type="HAMAP" id="MF_01571">
    <property type="entry name" value="Pro_tRNA_synth_type3"/>
    <property type="match status" value="1"/>
</dbReference>
<dbReference type="GO" id="GO:0006424">
    <property type="term" value="P:glutamyl-tRNA aminoacylation"/>
    <property type="evidence" value="ECO:0007669"/>
    <property type="project" value="InterPro"/>
</dbReference>
<dbReference type="CDD" id="cd00807">
    <property type="entry name" value="GlnRS_core"/>
    <property type="match status" value="1"/>
</dbReference>
<feature type="region of interest" description="Disordered" evidence="19">
    <location>
        <begin position="1230"/>
        <end position="1252"/>
    </location>
</feature>
<dbReference type="InterPro" id="IPR016061">
    <property type="entry name" value="Pro-tRNA_ligase_II_C"/>
</dbReference>
<dbReference type="InterPro" id="IPR002314">
    <property type="entry name" value="aa-tRNA-synt_IIb"/>
</dbReference>
<feature type="region of interest" description="Disordered" evidence="19">
    <location>
        <begin position="167"/>
        <end position="227"/>
    </location>
</feature>
<evidence type="ECO:0000256" key="18">
    <source>
        <dbReference type="ARBA" id="ARBA00076053"/>
    </source>
</evidence>
<feature type="compositionally biased region" description="Basic and acidic residues" evidence="19">
    <location>
        <begin position="1304"/>
        <end position="1313"/>
    </location>
</feature>
<feature type="domain" description="WHEP-TRS" evidence="21">
    <location>
        <begin position="1241"/>
        <end position="1297"/>
    </location>
</feature>
<dbReference type="InterPro" id="IPR033721">
    <property type="entry name" value="ProRS_core_arch_euk"/>
</dbReference>
<dbReference type="Proteomes" id="UP000708208">
    <property type="component" value="Unassembled WGS sequence"/>
</dbReference>
<evidence type="ECO:0000256" key="12">
    <source>
        <dbReference type="ARBA" id="ARBA00023146"/>
    </source>
</evidence>
<evidence type="ECO:0000256" key="4">
    <source>
        <dbReference type="ARBA" id="ARBA00022553"/>
    </source>
</evidence>
<keyword evidence="12" id="KW-0030">Aminoacyl-tRNA synthetase</keyword>
<keyword evidence="4" id="KW-0597">Phosphoprotein</keyword>
<sequence length="1872" mass="207998">MLHVTLDNSGPAIGLSTAIKLLGDDGVTAEQGSAIKATYRENAVESPALIMKLLTTKSSNLVGSSPLEKTEIDQYIFLAEKLQGTNGSNEKLLTRLDKDLRSSSYLVGQRLTYADLAVYGRLVALKDALGTYTNLKRYFGFIDSLVQDIQAGVYNPVLHFRSVSDNGAGDAKQVSQSDNDSQKNQEKPQKGGGKKEKKNDGGRGNKENSPSKTNRGGGDKPKDQGKFVELPGAVEGEVVVRFPPEASGYLHIGHAKAALLNQHYQHMFKGKLIMRFDDTNPAKENPEFEKVILGDLQMLEIKPDRFTYTSDYFDLMLELCEKMIKEGKAFIDDTDPELMKQERAEKIESKNRNNSVEKNLELWDEMKRGTQAGQKCCVRAKIDMNSLNGCMRDPTIYRCKPEHHPRTGDKYKVYPTYDFACPIVDSIEGVTHALRTTEYHDRDDQFFWFIDALQLRKPYIYEYSRLNLTNTVLSKRKLTWFVDQGLVDGWDDPRFPTVRGVLRRGMTVEGLKQFIVAQGSSKSVVMMEWDKIWAFNRKVIDPTAPRHTALTKDSRVTLNIKGSKEESKQVAAHPKNPEIGTRTVWTAPQVLVEEDDAVLFKEGENVTLINWGNIRVNKVNRDSSGRVTSIDGETNLTDVDFKNTLKVTWLPATVKSPLTPIVAVHFDHIISKPVLAKDEDFKQYIGKDTRIIQHMVGDSDLVKVKKGDIIQLQRKGFFICDEPCGELSSSSFVQSPLVLFAIPDGHTKVMPTAKVPNKAQSHKLELHIDLILTGFYRESKQTSKLESASAAQAPATANSTGGKAEELSAQIDAQGNKVRDLKAAKAAKDVVTAAVKILLDLKANYKNLTGQDYVPGVVKPAQTAVVPPASTDTNGEVIRAQVDQQGNKIRDLKASKAAKDVITAEVKKLLELKTKYKEVTGQEYVPGQPAPAPTTTPAPVPSLSGDNKGEAIQAQVDQQGNKIRDLKASKAAKDKLLELKTKYKEVTGQDYVPGKPAPAPTTTPAPVPSLSSDNKGEAIQAQVDQQGNKIRDLKASKAAKDVITAEVKKLLELKAKYKEVTGKDYSPGATPTQKPVSEAPAAAVNSGGQGEEIQAQVDKQGNKIRDLKAAKAAKSVIAAEVKTLLELKTKYKEVTGQDYVPGATPASPHVQNNNPTESPLNNKGEEVRAQVDQQGNKIRDLKAAKAAKDVISAEVKVLLELKAKYKEVTGKDYTPGVLPPPVKAEMTVDSENNSTAEGAGNSHGLKSQIEQQGNKVRDLKSSKAGKAEVDAAVKQLLELKTKYKEVTGEDFVPAGGAGGRSSGGKKESKKEVKPVQTPVKAEKASDGNAKKQTRLGLEVKKADNFSEWYSQVITKSEMIEYYDVSGCYIFRPWSYAVWELIMGWFDGEIKKLGVQNTYFPMFVSQSALEREKNHIADFAPEVAWVTKSGDSDLAEPVAIRPTSETVMYPSYAKWIQSYRDLPLKLNQWNSVVRWEFKHPQPFLRTREFLWQEGHSAFATYKEAEEEVHKILDLYEKIYTYLMAVPVIPGRKSEKEKFPGGDYTLTVEAFIPTSGRGLQATTSHHLGQNFSKMFEIVFEDPETQQKQFVYQNSWGLSTRTIGAMVMIHGDDQGLVLPPRLACIQVVIIPCGITVNLAETERKNLYAECQKFADRLVAVGVRIKVDDRDNYSPGWKFNHWELKGVPIRLELGPKDLKENQYVVVRRDNGNKSTLKSPALETDIRNLLETIHDSMFNRVKEQMDAHTIVTEDWKQFCSDLDKKNILMSPFCGRIECEDLIKKESARDEPSEPGAPAMGAKTLCIPFKQPKDILPTTKCIHPACNAKPQNYALFGRRLERFIYFGNLYAGVALDLLLFVEHPYLTVELTNTDYLEI</sequence>
<dbReference type="GO" id="GO:0017101">
    <property type="term" value="C:aminoacyl-tRNA synthetase multienzyme complex"/>
    <property type="evidence" value="ECO:0007669"/>
    <property type="project" value="UniProtKB-ARBA"/>
</dbReference>
<feature type="compositionally biased region" description="Basic and acidic residues" evidence="19">
    <location>
        <begin position="1320"/>
        <end position="1329"/>
    </location>
</feature>
<dbReference type="Pfam" id="PF03950">
    <property type="entry name" value="tRNA-synt_1c_C"/>
    <property type="match status" value="1"/>
</dbReference>
<dbReference type="InterPro" id="IPR006195">
    <property type="entry name" value="aa-tRNA-synth_II"/>
</dbReference>
<dbReference type="GO" id="GO:0005524">
    <property type="term" value="F:ATP binding"/>
    <property type="evidence" value="ECO:0007669"/>
    <property type="project" value="UniProtKB-KW"/>
</dbReference>
<feature type="region of interest" description="Disordered" evidence="19">
    <location>
        <begin position="923"/>
        <end position="947"/>
    </location>
</feature>
<keyword evidence="23" id="KW-1185">Reference proteome</keyword>
<evidence type="ECO:0000313" key="23">
    <source>
        <dbReference type="Proteomes" id="UP000708208"/>
    </source>
</evidence>
<dbReference type="EC" id="6.1.1.15" evidence="2"/>
<feature type="compositionally biased region" description="Pro residues" evidence="19">
    <location>
        <begin position="995"/>
        <end position="1007"/>
    </location>
</feature>
<dbReference type="FunFam" id="1.10.1160.10:FF:000001">
    <property type="entry name" value="Glutamine--tRNA ligase"/>
    <property type="match status" value="1"/>
</dbReference>
<dbReference type="InterPro" id="IPR001412">
    <property type="entry name" value="aa-tRNA-synth_I_CS"/>
</dbReference>
<evidence type="ECO:0000256" key="9">
    <source>
        <dbReference type="ARBA" id="ARBA00022840"/>
    </source>
</evidence>
<dbReference type="EC" id="6.1.1.17" evidence="3"/>
<feature type="compositionally biased region" description="Pro residues" evidence="19">
    <location>
        <begin position="928"/>
        <end position="940"/>
    </location>
</feature>
<evidence type="ECO:0000256" key="6">
    <source>
        <dbReference type="ARBA" id="ARBA00022723"/>
    </source>
</evidence>
<evidence type="ECO:0000256" key="17">
    <source>
        <dbReference type="ARBA" id="ARBA00067786"/>
    </source>
</evidence>
<comment type="caution">
    <text evidence="22">The sequence shown here is derived from an EMBL/GenBank/DDBJ whole genome shotgun (WGS) entry which is preliminary data.</text>
</comment>
<dbReference type="Pfam" id="PF03129">
    <property type="entry name" value="HGTP_anticodon"/>
    <property type="match status" value="1"/>
</dbReference>
<feature type="domain" description="WHEP-TRS" evidence="21">
    <location>
        <begin position="1089"/>
        <end position="1145"/>
    </location>
</feature>
<name>A0A8J2K3S3_9HEXA</name>
<dbReference type="Pfam" id="PF20974">
    <property type="entry name" value="tRNA-synt_1c_C2"/>
    <property type="match status" value="1"/>
</dbReference>
<dbReference type="PROSITE" id="PS00178">
    <property type="entry name" value="AA_TRNA_LIGASE_I"/>
    <property type="match status" value="1"/>
</dbReference>
<evidence type="ECO:0000259" key="20">
    <source>
        <dbReference type="PROSITE" id="PS50862"/>
    </source>
</evidence>
<dbReference type="PROSITE" id="PS50862">
    <property type="entry name" value="AA_TRNA_LIGASE_II"/>
    <property type="match status" value="1"/>
</dbReference>
<dbReference type="CDD" id="cd00778">
    <property type="entry name" value="ProRS_core_arch_euk"/>
    <property type="match status" value="1"/>
</dbReference>
<dbReference type="NCBIfam" id="TIGR00408">
    <property type="entry name" value="proS_fam_I"/>
    <property type="match status" value="1"/>
</dbReference>
<feature type="domain" description="WHEP-TRS" evidence="21">
    <location>
        <begin position="874"/>
        <end position="930"/>
    </location>
</feature>
<dbReference type="Pfam" id="PF00458">
    <property type="entry name" value="WHEP-TRS"/>
    <property type="match status" value="7"/>
</dbReference>
<feature type="compositionally biased region" description="Basic and acidic residues" evidence="19">
    <location>
        <begin position="180"/>
        <end position="206"/>
    </location>
</feature>
<keyword evidence="11" id="KW-0648">Protein biosynthesis</keyword>
<protein>
    <recommendedName>
        <fullName evidence="17">Bifunctional glutamate/proline--tRNA ligase</fullName>
        <ecNumber evidence="2">6.1.1.15</ecNumber>
        <ecNumber evidence="3">6.1.1.17</ecNumber>
    </recommendedName>
    <alternativeName>
        <fullName evidence="18">Bifunctional aminoacyl-tRNA synthetase</fullName>
    </alternativeName>
</protein>
<evidence type="ECO:0000256" key="15">
    <source>
        <dbReference type="ARBA" id="ARBA00050792"/>
    </source>
</evidence>
<dbReference type="FunFam" id="3.30.930.10:FF:000007">
    <property type="entry name" value="Bifunctional glutamate/proline--tRNA ligase"/>
    <property type="match status" value="1"/>
</dbReference>
<dbReference type="Pfam" id="PF00749">
    <property type="entry name" value="tRNA-synt_1c"/>
    <property type="match status" value="1"/>
</dbReference>
<feature type="compositionally biased region" description="Polar residues" evidence="19">
    <location>
        <begin position="1149"/>
        <end position="1161"/>
    </location>
</feature>
<evidence type="ECO:0000256" key="19">
    <source>
        <dbReference type="SAM" id="MobiDB-lite"/>
    </source>
</evidence>
<comment type="catalytic activity">
    <reaction evidence="15">
        <text>tRNA(Pro) + L-proline + ATP = L-prolyl-tRNA(Pro) + AMP + diphosphate</text>
        <dbReference type="Rhea" id="RHEA:14305"/>
        <dbReference type="Rhea" id="RHEA-COMP:9700"/>
        <dbReference type="Rhea" id="RHEA-COMP:9702"/>
        <dbReference type="ChEBI" id="CHEBI:30616"/>
        <dbReference type="ChEBI" id="CHEBI:33019"/>
        <dbReference type="ChEBI" id="CHEBI:60039"/>
        <dbReference type="ChEBI" id="CHEBI:78442"/>
        <dbReference type="ChEBI" id="CHEBI:78532"/>
        <dbReference type="ChEBI" id="CHEBI:456215"/>
        <dbReference type="EC" id="6.1.1.15"/>
    </reaction>
    <physiologicalReaction direction="left-to-right" evidence="15">
        <dbReference type="Rhea" id="RHEA:14306"/>
    </physiologicalReaction>
</comment>
<keyword evidence="7" id="KW-0547">Nucleotide-binding</keyword>
<dbReference type="GO" id="GO:0004818">
    <property type="term" value="F:glutamate-tRNA ligase activity"/>
    <property type="evidence" value="ECO:0007669"/>
    <property type="project" value="UniProtKB-EC"/>
</dbReference>
<dbReference type="GO" id="GO:0003723">
    <property type="term" value="F:RNA binding"/>
    <property type="evidence" value="ECO:0007669"/>
    <property type="project" value="UniProtKB-KW"/>
</dbReference>
<evidence type="ECO:0000256" key="13">
    <source>
        <dbReference type="ARBA" id="ARBA00023268"/>
    </source>
</evidence>
<dbReference type="GO" id="GO:0004827">
    <property type="term" value="F:proline-tRNA ligase activity"/>
    <property type="evidence" value="ECO:0007669"/>
    <property type="project" value="UniProtKB-EC"/>
</dbReference>
<evidence type="ECO:0000256" key="14">
    <source>
        <dbReference type="ARBA" id="ARBA00047366"/>
    </source>
</evidence>
<comment type="similarity">
    <text evidence="1">In the C-terminal section; belongs to the class-II aminoacyl-tRNA synthetase family.</text>
</comment>
<feature type="region of interest" description="Disordered" evidence="19">
    <location>
        <begin position="1062"/>
        <end position="1095"/>
    </location>
</feature>
<keyword evidence="6" id="KW-0479">Metal-binding</keyword>
<keyword evidence="5" id="KW-0436">Ligase</keyword>
<dbReference type="FunFam" id="3.90.800.10:FF:000001">
    <property type="entry name" value="Glutamine--tRNA ligase"/>
    <property type="match status" value="1"/>
</dbReference>
<dbReference type="InterPro" id="IPR004154">
    <property type="entry name" value="Anticodon-bd"/>
</dbReference>
<dbReference type="PROSITE" id="PS00762">
    <property type="entry name" value="WHEP_TRS_1"/>
    <property type="match status" value="2"/>
</dbReference>
<feature type="domain" description="Aminoacyl-transfer RNA synthetases class-II family profile" evidence="20">
    <location>
        <begin position="1389"/>
        <end position="1616"/>
    </location>
</feature>
<evidence type="ECO:0000256" key="5">
    <source>
        <dbReference type="ARBA" id="ARBA00022598"/>
    </source>
</evidence>
<evidence type="ECO:0000256" key="3">
    <source>
        <dbReference type="ARBA" id="ARBA00012835"/>
    </source>
</evidence>
<evidence type="ECO:0000256" key="8">
    <source>
        <dbReference type="ARBA" id="ARBA00022833"/>
    </source>
</evidence>
<organism evidence="22 23">
    <name type="scientific">Allacma fusca</name>
    <dbReference type="NCBI Taxonomy" id="39272"/>
    <lineage>
        <taxon>Eukaryota</taxon>
        <taxon>Metazoa</taxon>
        <taxon>Ecdysozoa</taxon>
        <taxon>Arthropoda</taxon>
        <taxon>Hexapoda</taxon>
        <taxon>Collembola</taxon>
        <taxon>Symphypleona</taxon>
        <taxon>Sminthuridae</taxon>
        <taxon>Allacma</taxon>
    </lineage>
</organism>
<dbReference type="HAMAP" id="MF_02076">
    <property type="entry name" value="Glu_tRNA_synth_type2"/>
    <property type="match status" value="1"/>
</dbReference>
<dbReference type="InterPro" id="IPR000738">
    <property type="entry name" value="WHEP-TRS_dom"/>
</dbReference>
<comment type="catalytic activity">
    <reaction evidence="14">
        <text>tRNA(Glu) + L-glutamate + ATP = L-glutamyl-tRNA(Glu) + AMP + diphosphate</text>
        <dbReference type="Rhea" id="RHEA:23540"/>
        <dbReference type="Rhea" id="RHEA-COMP:9663"/>
        <dbReference type="Rhea" id="RHEA-COMP:9680"/>
        <dbReference type="ChEBI" id="CHEBI:29985"/>
        <dbReference type="ChEBI" id="CHEBI:30616"/>
        <dbReference type="ChEBI" id="CHEBI:33019"/>
        <dbReference type="ChEBI" id="CHEBI:78442"/>
        <dbReference type="ChEBI" id="CHEBI:78520"/>
        <dbReference type="ChEBI" id="CHEBI:456215"/>
        <dbReference type="EC" id="6.1.1.17"/>
    </reaction>
    <physiologicalReaction direction="left-to-right" evidence="14">
        <dbReference type="Rhea" id="RHEA:23541"/>
    </physiologicalReaction>
</comment>
<dbReference type="GO" id="GO:0006433">
    <property type="term" value="P:prolyl-tRNA aminoacylation"/>
    <property type="evidence" value="ECO:0007669"/>
    <property type="project" value="InterPro"/>
</dbReference>
<dbReference type="NCBIfam" id="TIGR00463">
    <property type="entry name" value="gltX_arch"/>
    <property type="match status" value="1"/>
</dbReference>
<dbReference type="PANTHER" id="PTHR43382">
    <property type="entry name" value="PROLYL-TRNA SYNTHETASE"/>
    <property type="match status" value="1"/>
</dbReference>
<dbReference type="PANTHER" id="PTHR43382:SF2">
    <property type="entry name" value="BIFUNCTIONAL GLUTAMATE_PROLINE--TRNA LIGASE"/>
    <property type="match status" value="1"/>
</dbReference>
<dbReference type="InterPro" id="IPR020059">
    <property type="entry name" value="Glu/Gln-tRNA-synth_Ib_codon-bd"/>
</dbReference>
<dbReference type="GO" id="GO:0005737">
    <property type="term" value="C:cytoplasm"/>
    <property type="evidence" value="ECO:0007669"/>
    <property type="project" value="InterPro"/>
</dbReference>
<feature type="domain" description="WHEP-TRS" evidence="21">
    <location>
        <begin position="1015"/>
        <end position="1071"/>
    </location>
</feature>
<feature type="domain" description="WHEP-TRS" evidence="21">
    <location>
        <begin position="1163"/>
        <end position="1219"/>
    </location>
</feature>
<dbReference type="Pfam" id="PF09180">
    <property type="entry name" value="ProRS-C_1"/>
    <property type="match status" value="1"/>
</dbReference>
<proteinExistence type="inferred from homology"/>
<dbReference type="InterPro" id="IPR020058">
    <property type="entry name" value="Glu/Gln-tRNA-synth_Ib_cat-dom"/>
</dbReference>
<reference evidence="22" key="1">
    <citation type="submission" date="2021-06" db="EMBL/GenBank/DDBJ databases">
        <authorList>
            <person name="Hodson N. C."/>
            <person name="Mongue J. A."/>
            <person name="Jaron S. K."/>
        </authorList>
    </citation>
    <scope>NUCLEOTIDE SEQUENCE</scope>
</reference>
<dbReference type="FunFam" id="3.30.110.30:FF:000001">
    <property type="entry name" value="Bifunctional glutamate/proline--tRNA ligase"/>
    <property type="match status" value="1"/>
</dbReference>
<dbReference type="EMBL" id="CAJVCH010176328">
    <property type="protein sequence ID" value="CAG7729309.1"/>
    <property type="molecule type" value="Genomic_DNA"/>
</dbReference>
<gene>
    <name evidence="22" type="ORF">AFUS01_LOCUS18034</name>
</gene>
<dbReference type="FunFam" id="3.40.50.620:FF:000070">
    <property type="entry name" value="Bifunctional glutamate/proline--tRNA ligase"/>
    <property type="match status" value="1"/>
</dbReference>
<dbReference type="InterPro" id="IPR004526">
    <property type="entry name" value="Glu-tRNA-synth_arc/euk"/>
</dbReference>
<evidence type="ECO:0000256" key="10">
    <source>
        <dbReference type="ARBA" id="ARBA00022884"/>
    </source>
</evidence>
<dbReference type="InterPro" id="IPR004499">
    <property type="entry name" value="Pro-tRNA-ligase_IIa_arc-type"/>
</dbReference>
<keyword evidence="13" id="KW-0511">Multifunctional enzyme</keyword>
<feature type="region of interest" description="Disordered" evidence="19">
    <location>
        <begin position="989"/>
        <end position="1013"/>
    </location>
</feature>
<dbReference type="CDD" id="cd00936">
    <property type="entry name" value="WEPRS_RNA"/>
    <property type="match status" value="6"/>
</dbReference>
<feature type="region of interest" description="Disordered" evidence="19">
    <location>
        <begin position="1290"/>
        <end position="1331"/>
    </location>
</feature>
<feature type="domain" description="WHEP-TRS" evidence="21">
    <location>
        <begin position="803"/>
        <end position="859"/>
    </location>
</feature>
<accession>A0A8J2K3S3</accession>
<evidence type="ECO:0000256" key="11">
    <source>
        <dbReference type="ARBA" id="ARBA00022917"/>
    </source>
</evidence>
<dbReference type="SMART" id="SM00946">
    <property type="entry name" value="ProRS-C_1"/>
    <property type="match status" value="1"/>
</dbReference>
<evidence type="ECO:0000256" key="16">
    <source>
        <dbReference type="ARBA" id="ARBA00061295"/>
    </source>
</evidence>
<feature type="region of interest" description="Disordered" evidence="19">
    <location>
        <begin position="1138"/>
        <end position="1168"/>
    </location>
</feature>
<evidence type="ECO:0000259" key="21">
    <source>
        <dbReference type="PROSITE" id="PS51185"/>
    </source>
</evidence>
<dbReference type="Pfam" id="PF00587">
    <property type="entry name" value="tRNA-synt_2b"/>
    <property type="match status" value="1"/>
</dbReference>
<dbReference type="FunFam" id="3.40.50.800:FF:000005">
    <property type="entry name" value="bifunctional glutamate/proline--tRNA ligase"/>
    <property type="match status" value="1"/>
</dbReference>
<evidence type="ECO:0000256" key="2">
    <source>
        <dbReference type="ARBA" id="ARBA00012831"/>
    </source>
</evidence>
<dbReference type="InterPro" id="IPR049437">
    <property type="entry name" value="tRNA-synt_1c_C2"/>
</dbReference>
<keyword evidence="8" id="KW-0862">Zinc</keyword>
<dbReference type="GO" id="GO:0046872">
    <property type="term" value="F:metal ion binding"/>
    <property type="evidence" value="ECO:0007669"/>
    <property type="project" value="UniProtKB-KW"/>
</dbReference>
<feature type="compositionally biased region" description="Basic and acidic residues" evidence="19">
    <location>
        <begin position="217"/>
        <end position="226"/>
    </location>
</feature>
<dbReference type="PROSITE" id="PS51185">
    <property type="entry name" value="WHEP_TRS_2"/>
    <property type="match status" value="7"/>
</dbReference>
<evidence type="ECO:0000256" key="7">
    <source>
        <dbReference type="ARBA" id="ARBA00022741"/>
    </source>
</evidence>
<dbReference type="FunFam" id="1.10.287.10:FF:000006">
    <property type="entry name" value="Bifunctional glutamate/proline--tRNA ligase"/>
    <property type="match status" value="4"/>
</dbReference>
<evidence type="ECO:0000256" key="1">
    <source>
        <dbReference type="ARBA" id="ARBA00009968"/>
    </source>
</evidence>
<keyword evidence="9" id="KW-0067">ATP-binding</keyword>
<comment type="similarity">
    <text evidence="16">In the N-terminal section; belongs to the class-I aminoacyl-tRNA synthetase family. Glutamate--tRNA ligase type 2 subfamily.</text>
</comment>
<dbReference type="SMART" id="SM00991">
    <property type="entry name" value="WHEP-TRS"/>
    <property type="match status" value="7"/>
</dbReference>
<feature type="domain" description="WHEP-TRS" evidence="21">
    <location>
        <begin position="948"/>
        <end position="997"/>
    </location>
</feature>
<evidence type="ECO:0000313" key="22">
    <source>
        <dbReference type="EMBL" id="CAG7729309.1"/>
    </source>
</evidence>